<keyword evidence="6 8" id="KW-0472">Membrane</keyword>
<feature type="transmembrane region" description="Helical" evidence="8">
    <location>
        <begin position="87"/>
        <end position="109"/>
    </location>
</feature>
<evidence type="ECO:0000256" key="4">
    <source>
        <dbReference type="ARBA" id="ARBA00022692"/>
    </source>
</evidence>
<feature type="transmembrane region" description="Helical" evidence="8">
    <location>
        <begin position="174"/>
        <end position="198"/>
    </location>
</feature>
<name>A0A917YKA9_9RHOB</name>
<dbReference type="EMBL" id="BMLP01000003">
    <property type="protein sequence ID" value="GGO32866.1"/>
    <property type="molecule type" value="Genomic_DNA"/>
</dbReference>
<comment type="subcellular location">
    <subcellularLocation>
        <location evidence="1">Cell membrane</location>
        <topology evidence="1">Multi-pass membrane protein</topology>
    </subcellularLocation>
</comment>
<feature type="transmembrane region" description="Helical" evidence="8">
    <location>
        <begin position="328"/>
        <end position="345"/>
    </location>
</feature>
<keyword evidence="10" id="KW-1185">Reference proteome</keyword>
<dbReference type="GO" id="GO:0005886">
    <property type="term" value="C:plasma membrane"/>
    <property type="evidence" value="ECO:0007669"/>
    <property type="project" value="UniProtKB-SubCell"/>
</dbReference>
<keyword evidence="3" id="KW-0808">Transferase</keyword>
<accession>A0A917YKA9</accession>
<evidence type="ECO:0000256" key="7">
    <source>
        <dbReference type="ARBA" id="ARBA00024033"/>
    </source>
</evidence>
<comment type="caution">
    <text evidence="9">The sequence shown here is derived from an EMBL/GenBank/DDBJ whole genome shotgun (WGS) entry which is preliminary data.</text>
</comment>
<evidence type="ECO:0000256" key="8">
    <source>
        <dbReference type="SAM" id="Phobius"/>
    </source>
</evidence>
<sequence>MPVVMLLLGVAALVMFGYAGVARGGGNFAFDSMYFYVSGEMWEDGSTPYDPASFKTQMSTIADIQSVSYAYPPNSAPFSLAMSVGSISMGQLIIGAINLASILGILAFVHHAIRLTPSVADAAAQNLRVAEIVTWAVVIGNPFTAHVVWMGQTTLFSAAFLLGSWLFATKRLDLVAGVLLGISAIKPQLVFLVGFWFLMDRRWTLIAASAVTVVVMSGWPLWVNGLEGSWVAWVRSLIDYQDGTYNTLAFKHVFGIRSLLAGQGILIPSTLPVAIVAVVILYRYRQSYDAVWLIGPLLAISVLLIYAHDYDLAPLAIMTFPLLMASRGKPLALVSIILLAMVIYFPQRIWERLDMADLARSREVALLLMLTIYLVICRTAQRASRLEPAS</sequence>
<evidence type="ECO:0000256" key="5">
    <source>
        <dbReference type="ARBA" id="ARBA00022989"/>
    </source>
</evidence>
<evidence type="ECO:0008006" key="11">
    <source>
        <dbReference type="Google" id="ProtNLM"/>
    </source>
</evidence>
<protein>
    <recommendedName>
        <fullName evidence="11">DUF2029 domain-containing protein</fullName>
    </recommendedName>
</protein>
<evidence type="ECO:0000256" key="3">
    <source>
        <dbReference type="ARBA" id="ARBA00022679"/>
    </source>
</evidence>
<gene>
    <name evidence="9" type="ORF">GCM10010991_21190</name>
</gene>
<organism evidence="9 10">
    <name type="scientific">Gemmobacter aquaticus</name>
    <dbReference type="NCBI Taxonomy" id="490185"/>
    <lineage>
        <taxon>Bacteria</taxon>
        <taxon>Pseudomonadati</taxon>
        <taxon>Pseudomonadota</taxon>
        <taxon>Alphaproteobacteria</taxon>
        <taxon>Rhodobacterales</taxon>
        <taxon>Paracoccaceae</taxon>
        <taxon>Gemmobacter</taxon>
    </lineage>
</organism>
<dbReference type="InterPro" id="IPR018584">
    <property type="entry name" value="GT87"/>
</dbReference>
<evidence type="ECO:0000313" key="9">
    <source>
        <dbReference type="EMBL" id="GGO32866.1"/>
    </source>
</evidence>
<keyword evidence="5 8" id="KW-1133">Transmembrane helix</keyword>
<dbReference type="AlphaFoldDB" id="A0A917YKA9"/>
<comment type="similarity">
    <text evidence="7">Belongs to the glycosyltransferase 87 family.</text>
</comment>
<evidence type="ECO:0000256" key="6">
    <source>
        <dbReference type="ARBA" id="ARBA00023136"/>
    </source>
</evidence>
<feature type="transmembrane region" description="Helical" evidence="8">
    <location>
        <begin position="265"/>
        <end position="284"/>
    </location>
</feature>
<evidence type="ECO:0000256" key="1">
    <source>
        <dbReference type="ARBA" id="ARBA00004651"/>
    </source>
</evidence>
<feature type="transmembrane region" description="Helical" evidence="8">
    <location>
        <begin position="147"/>
        <end position="168"/>
    </location>
</feature>
<proteinExistence type="inferred from homology"/>
<reference evidence="9 10" key="1">
    <citation type="journal article" date="2014" name="Int. J. Syst. Evol. Microbiol.">
        <title>Complete genome sequence of Corynebacterium casei LMG S-19264T (=DSM 44701T), isolated from a smear-ripened cheese.</title>
        <authorList>
            <consortium name="US DOE Joint Genome Institute (JGI-PGF)"/>
            <person name="Walter F."/>
            <person name="Albersmeier A."/>
            <person name="Kalinowski J."/>
            <person name="Ruckert C."/>
        </authorList>
    </citation>
    <scope>NUCLEOTIDE SEQUENCE [LARGE SCALE GENOMIC DNA]</scope>
    <source>
        <strain evidence="9 10">CGMCC 1.7029</strain>
    </source>
</reference>
<dbReference type="Pfam" id="PF09594">
    <property type="entry name" value="GT87"/>
    <property type="match status" value="1"/>
</dbReference>
<feature type="transmembrane region" description="Helical" evidence="8">
    <location>
        <begin position="205"/>
        <end position="223"/>
    </location>
</feature>
<evidence type="ECO:0000313" key="10">
    <source>
        <dbReference type="Proteomes" id="UP000598196"/>
    </source>
</evidence>
<feature type="transmembrane region" description="Helical" evidence="8">
    <location>
        <begin position="291"/>
        <end position="308"/>
    </location>
</feature>
<keyword evidence="2" id="KW-1003">Cell membrane</keyword>
<dbReference type="GO" id="GO:0016758">
    <property type="term" value="F:hexosyltransferase activity"/>
    <property type="evidence" value="ECO:0007669"/>
    <property type="project" value="InterPro"/>
</dbReference>
<evidence type="ECO:0000256" key="2">
    <source>
        <dbReference type="ARBA" id="ARBA00022475"/>
    </source>
</evidence>
<keyword evidence="4 8" id="KW-0812">Transmembrane</keyword>
<dbReference type="Proteomes" id="UP000598196">
    <property type="component" value="Unassembled WGS sequence"/>
</dbReference>